<proteinExistence type="predicted"/>
<evidence type="ECO:0000313" key="1">
    <source>
        <dbReference type="EMBL" id="EME36284.1"/>
    </source>
</evidence>
<protein>
    <recommendedName>
        <fullName evidence="3">DUF559 domain-containing protein</fullName>
    </recommendedName>
</protein>
<evidence type="ECO:0008006" key="3">
    <source>
        <dbReference type="Google" id="ProtNLM"/>
    </source>
</evidence>
<dbReference type="Proteomes" id="UP000009877">
    <property type="component" value="Unassembled WGS sequence"/>
</dbReference>
<keyword evidence="2" id="KW-1185">Reference proteome</keyword>
<comment type="caution">
    <text evidence="1">The sequence shown here is derived from an EMBL/GenBank/DDBJ whole genome shotgun (WGS) entry which is preliminary data.</text>
</comment>
<evidence type="ECO:0000313" key="2">
    <source>
        <dbReference type="Proteomes" id="UP000009877"/>
    </source>
</evidence>
<dbReference type="EMBL" id="ANHZ02000016">
    <property type="protein sequence ID" value="EME36284.1"/>
    <property type="molecule type" value="Genomic_DNA"/>
</dbReference>
<gene>
    <name evidence="1" type="ORF">C884_00575</name>
</gene>
<accession>M2YCC5</accession>
<name>M2YCC5_9MICC</name>
<reference evidence="1 2" key="1">
    <citation type="journal article" date="2014" name="Genome Announc.">
        <title>Draft Genome Sequence of Kocuria palustris PEL.</title>
        <authorList>
            <person name="Sharma G."/>
            <person name="Khatri I."/>
            <person name="Subramanian S."/>
        </authorList>
    </citation>
    <scope>NUCLEOTIDE SEQUENCE [LARGE SCALE GENOMIC DNA]</scope>
    <source>
        <strain evidence="1 2">PEL</strain>
    </source>
</reference>
<sequence length="102" mass="11664">MLIRTPGHRPVYPDLADRLRRLSVQFHGAVHEDGRQRMRDVERLRATEAAGWTELRVVHTDLDLVDPPGPASEPRILTLVRDCRQRFDAGRSPRALQLPGRP</sequence>
<dbReference type="AlphaFoldDB" id="M2YCC5"/>
<organism evidence="1 2">
    <name type="scientific">Kocuria palustris PEL</name>
    <dbReference type="NCBI Taxonomy" id="1236550"/>
    <lineage>
        <taxon>Bacteria</taxon>
        <taxon>Bacillati</taxon>
        <taxon>Actinomycetota</taxon>
        <taxon>Actinomycetes</taxon>
        <taxon>Micrococcales</taxon>
        <taxon>Micrococcaceae</taxon>
        <taxon>Kocuria</taxon>
    </lineage>
</organism>